<dbReference type="Gene3D" id="1.10.510.10">
    <property type="entry name" value="Transferase(Phosphotransferase) domain 1"/>
    <property type="match status" value="1"/>
</dbReference>
<evidence type="ECO:0000256" key="10">
    <source>
        <dbReference type="RuleBase" id="RU000304"/>
    </source>
</evidence>
<evidence type="ECO:0000256" key="1">
    <source>
        <dbReference type="ARBA" id="ARBA00022527"/>
    </source>
</evidence>
<feature type="domain" description="Protein kinase" evidence="12">
    <location>
        <begin position="23"/>
        <end position="348"/>
    </location>
</feature>
<dbReference type="PANTHER" id="PTHR24350">
    <property type="entry name" value="SERINE/THREONINE-PROTEIN KINASE IAL-RELATED"/>
    <property type="match status" value="1"/>
</dbReference>
<keyword evidence="14" id="KW-1185">Reference proteome</keyword>
<evidence type="ECO:0000313" key="14">
    <source>
        <dbReference type="Proteomes" id="UP000751190"/>
    </source>
</evidence>
<dbReference type="InterPro" id="IPR008271">
    <property type="entry name" value="Ser/Thr_kinase_AS"/>
</dbReference>
<evidence type="ECO:0000256" key="4">
    <source>
        <dbReference type="ARBA" id="ARBA00022777"/>
    </source>
</evidence>
<protein>
    <recommendedName>
        <fullName evidence="12">Protein kinase domain-containing protein</fullName>
    </recommendedName>
</protein>
<dbReference type="PROSITE" id="PS50011">
    <property type="entry name" value="PROTEIN_KINASE_DOM"/>
    <property type="match status" value="1"/>
</dbReference>
<evidence type="ECO:0000256" key="2">
    <source>
        <dbReference type="ARBA" id="ARBA00022679"/>
    </source>
</evidence>
<proteinExistence type="inferred from homology"/>
<evidence type="ECO:0000256" key="8">
    <source>
        <dbReference type="PIRSR" id="PIRSR630616-3"/>
    </source>
</evidence>
<feature type="binding site" evidence="7 9">
    <location>
        <position position="52"/>
    </location>
    <ligand>
        <name>ATP</name>
        <dbReference type="ChEBI" id="CHEBI:30616"/>
    </ligand>
</feature>
<organism evidence="13 14">
    <name type="scientific">Diacronema lutheri</name>
    <name type="common">Unicellular marine alga</name>
    <name type="synonym">Monochrysis lutheri</name>
    <dbReference type="NCBI Taxonomy" id="2081491"/>
    <lineage>
        <taxon>Eukaryota</taxon>
        <taxon>Haptista</taxon>
        <taxon>Haptophyta</taxon>
        <taxon>Pavlovophyceae</taxon>
        <taxon>Pavlovales</taxon>
        <taxon>Pavlovaceae</taxon>
        <taxon>Diacronema</taxon>
    </lineage>
</organism>
<dbReference type="SUPFAM" id="SSF56112">
    <property type="entry name" value="Protein kinase-like (PK-like)"/>
    <property type="match status" value="1"/>
</dbReference>
<comment type="similarity">
    <text evidence="10">Belongs to the protein kinase superfamily.</text>
</comment>
<keyword evidence="3 7" id="KW-0547">Nucleotide-binding</keyword>
<sequence length="469" mass="49318">MEVEHDPSIELAFPRALRARYELIRGGALGAGHFSTVLLARKRVSGEHVAIKLVQKGSADGTRAACAEVATLRRAGAHPHIIGLHDVFEDARAYYLVLEHAGGGDLLAALLREPSGSFDEVRARELVAQLASALRHLHARSICHRDLKLDNILVSANEPLALKLADFGLASEIEPPPAGEHPHAGRQLSDPCGTAAYAAPELMRVAPGTAGGGAPDGLHAQARCAGHGLGVDVWALGVVTFALLCGEMPEFQFEHGAPPLDQPGRRAGDMFERAQPGERGDADGARSDGQSDGVDGMGAPRCACAPPSMDGPCWRRVSTEGKELLRAMLDAEPTRRPTAVQILAHAWFADSAAAAAARALAAADTGDALDQRPGWAARAFSWLSARLPQPGAPLHSRGGSRRGSNARTPDANLAAPEVAGAAPPKHEALAPLRRDVSSPSEHDTVGEFVWHADDAFDAFDGGAVSRAEW</sequence>
<evidence type="ECO:0000256" key="11">
    <source>
        <dbReference type="SAM" id="MobiDB-lite"/>
    </source>
</evidence>
<dbReference type="GO" id="GO:0005524">
    <property type="term" value="F:ATP binding"/>
    <property type="evidence" value="ECO:0007669"/>
    <property type="project" value="UniProtKB-UniRule"/>
</dbReference>
<dbReference type="InterPro" id="IPR030616">
    <property type="entry name" value="Aur-like"/>
</dbReference>
<evidence type="ECO:0000256" key="7">
    <source>
        <dbReference type="PIRSR" id="PIRSR630616-2"/>
    </source>
</evidence>
<accession>A0A8J6CCJ0</accession>
<comment type="caution">
    <text evidence="13">The sequence shown here is derived from an EMBL/GenBank/DDBJ whole genome shotgun (WGS) entry which is preliminary data.</text>
</comment>
<evidence type="ECO:0000259" key="12">
    <source>
        <dbReference type="PROSITE" id="PS50011"/>
    </source>
</evidence>
<name>A0A8J6CCJ0_DIALT</name>
<dbReference type="InterPro" id="IPR011009">
    <property type="entry name" value="Kinase-like_dom_sf"/>
</dbReference>
<dbReference type="InterPro" id="IPR017441">
    <property type="entry name" value="Protein_kinase_ATP_BS"/>
</dbReference>
<feature type="region of interest" description="Disordered" evidence="11">
    <location>
        <begin position="391"/>
        <end position="410"/>
    </location>
</feature>
<dbReference type="OrthoDB" id="539158at2759"/>
<feature type="binding site" evidence="7">
    <location>
        <begin position="99"/>
        <end position="101"/>
    </location>
    <ligand>
        <name>ATP</name>
        <dbReference type="ChEBI" id="CHEBI:30616"/>
    </ligand>
</feature>
<keyword evidence="4" id="KW-0418">Kinase</keyword>
<dbReference type="PROSITE" id="PS00107">
    <property type="entry name" value="PROTEIN_KINASE_ATP"/>
    <property type="match status" value="1"/>
</dbReference>
<gene>
    <name evidence="13" type="ORF">KFE25_006656</name>
</gene>
<dbReference type="InterPro" id="IPR000719">
    <property type="entry name" value="Prot_kinase_dom"/>
</dbReference>
<feature type="compositionally biased region" description="Basic and acidic residues" evidence="11">
    <location>
        <begin position="263"/>
        <end position="286"/>
    </location>
</feature>
<evidence type="ECO:0000256" key="5">
    <source>
        <dbReference type="ARBA" id="ARBA00022840"/>
    </source>
</evidence>
<dbReference type="PROSITE" id="PS00108">
    <property type="entry name" value="PROTEIN_KINASE_ST"/>
    <property type="match status" value="1"/>
</dbReference>
<reference evidence="13" key="1">
    <citation type="submission" date="2021-05" db="EMBL/GenBank/DDBJ databases">
        <title>The genome of the haptophyte Pavlova lutheri (Diacronema luteri, Pavlovales) - a model for lipid biosynthesis in eukaryotic algae.</title>
        <authorList>
            <person name="Hulatt C.J."/>
            <person name="Posewitz M.C."/>
        </authorList>
    </citation>
    <scope>NUCLEOTIDE SEQUENCE</scope>
    <source>
        <strain evidence="13">NIVA-4/92</strain>
    </source>
</reference>
<dbReference type="EMBL" id="JAGTXO010000005">
    <property type="protein sequence ID" value="KAG8467604.1"/>
    <property type="molecule type" value="Genomic_DNA"/>
</dbReference>
<evidence type="ECO:0000313" key="13">
    <source>
        <dbReference type="EMBL" id="KAG8467604.1"/>
    </source>
</evidence>
<dbReference type="AlphaFoldDB" id="A0A8J6CCJ0"/>
<dbReference type="Proteomes" id="UP000751190">
    <property type="component" value="Unassembled WGS sequence"/>
</dbReference>
<dbReference type="GO" id="GO:0004674">
    <property type="term" value="F:protein serine/threonine kinase activity"/>
    <property type="evidence" value="ECO:0007669"/>
    <property type="project" value="UniProtKB-KW"/>
</dbReference>
<feature type="active site" description="Proton acceptor" evidence="6">
    <location>
        <position position="146"/>
    </location>
</feature>
<evidence type="ECO:0000256" key="6">
    <source>
        <dbReference type="PIRSR" id="PIRSR630616-1"/>
    </source>
</evidence>
<evidence type="ECO:0000256" key="3">
    <source>
        <dbReference type="ARBA" id="ARBA00022741"/>
    </source>
</evidence>
<feature type="region of interest" description="Disordered" evidence="11">
    <location>
        <begin position="255"/>
        <end position="297"/>
    </location>
</feature>
<keyword evidence="2" id="KW-0808">Transferase</keyword>
<feature type="cross-link" description="Glycyl lysine isopeptide (Lys-Gly) (interchain with G-Cter in SUMO2)" evidence="8">
    <location>
        <position position="148"/>
    </location>
</feature>
<dbReference type="Pfam" id="PF00069">
    <property type="entry name" value="Pkinase"/>
    <property type="match status" value="1"/>
</dbReference>
<dbReference type="SMART" id="SM00220">
    <property type="entry name" value="S_TKc"/>
    <property type="match status" value="1"/>
</dbReference>
<dbReference type="Gene3D" id="3.30.200.20">
    <property type="entry name" value="Phosphorylase Kinase, domain 1"/>
    <property type="match status" value="1"/>
</dbReference>
<evidence type="ECO:0000256" key="9">
    <source>
        <dbReference type="PROSITE-ProRule" id="PRU10141"/>
    </source>
</evidence>
<keyword evidence="5 7" id="KW-0067">ATP-binding</keyword>
<feature type="binding site" evidence="7">
    <location>
        <position position="166"/>
    </location>
    <ligand>
        <name>ATP</name>
        <dbReference type="ChEBI" id="CHEBI:30616"/>
    </ligand>
</feature>
<keyword evidence="1 10" id="KW-0723">Serine/threonine-protein kinase</keyword>